<evidence type="ECO:0000256" key="1">
    <source>
        <dbReference type="SAM" id="MobiDB-lite"/>
    </source>
</evidence>
<gene>
    <name evidence="4" type="ORF">V1264_019806</name>
</gene>
<keyword evidence="2" id="KW-0812">Transmembrane</keyword>
<feature type="chain" id="PRO_5042865144" evidence="3">
    <location>
        <begin position="24"/>
        <end position="244"/>
    </location>
</feature>
<dbReference type="AlphaFoldDB" id="A0AAN9BA76"/>
<sequence length="244" mass="25519">MAASKWWSTFFAIFGFLIDAVRGGEFCWQQYYTSSTFCSYGCCGSNGSSYCCSAGVSVALIVGCVLGGIAMLSFIIAVVCCCIKKKGHSGRVVSPGTLQSRPAVATVTTVTTGSTGHYSTHHTAGFYPEPQPSAPFTGYGYGANHLPPLSQPPHLPPAYDAHPPPPPAYSIYNPQGYAYGQGESQGQATPQYGYGQGQSQGQSQGQATPQYGYGQGSAFSGQPGTGTPAPWGQPTTQYGNNFVV</sequence>
<dbReference type="Proteomes" id="UP001374579">
    <property type="component" value="Unassembled WGS sequence"/>
</dbReference>
<protein>
    <submittedName>
        <fullName evidence="4">Uncharacterized protein</fullName>
    </submittedName>
</protein>
<proteinExistence type="predicted"/>
<keyword evidence="2" id="KW-1133">Transmembrane helix</keyword>
<organism evidence="4 5">
    <name type="scientific">Littorina saxatilis</name>
    <dbReference type="NCBI Taxonomy" id="31220"/>
    <lineage>
        <taxon>Eukaryota</taxon>
        <taxon>Metazoa</taxon>
        <taxon>Spiralia</taxon>
        <taxon>Lophotrochozoa</taxon>
        <taxon>Mollusca</taxon>
        <taxon>Gastropoda</taxon>
        <taxon>Caenogastropoda</taxon>
        <taxon>Littorinimorpha</taxon>
        <taxon>Littorinoidea</taxon>
        <taxon>Littorinidae</taxon>
        <taxon>Littorina</taxon>
    </lineage>
</organism>
<dbReference type="EMBL" id="JBAMIC010000010">
    <property type="protein sequence ID" value="KAK7101421.1"/>
    <property type="molecule type" value="Genomic_DNA"/>
</dbReference>
<accession>A0AAN9BA76</accession>
<feature type="compositionally biased region" description="Polar residues" evidence="1">
    <location>
        <begin position="233"/>
        <end position="244"/>
    </location>
</feature>
<feature type="transmembrane region" description="Helical" evidence="2">
    <location>
        <begin position="58"/>
        <end position="83"/>
    </location>
</feature>
<evidence type="ECO:0000256" key="3">
    <source>
        <dbReference type="SAM" id="SignalP"/>
    </source>
</evidence>
<evidence type="ECO:0000313" key="4">
    <source>
        <dbReference type="EMBL" id="KAK7101421.1"/>
    </source>
</evidence>
<keyword evidence="2" id="KW-0472">Membrane</keyword>
<feature type="region of interest" description="Disordered" evidence="1">
    <location>
        <begin position="150"/>
        <end position="244"/>
    </location>
</feature>
<evidence type="ECO:0000256" key="2">
    <source>
        <dbReference type="SAM" id="Phobius"/>
    </source>
</evidence>
<feature type="signal peptide" evidence="3">
    <location>
        <begin position="1"/>
        <end position="23"/>
    </location>
</feature>
<evidence type="ECO:0000313" key="5">
    <source>
        <dbReference type="Proteomes" id="UP001374579"/>
    </source>
</evidence>
<feature type="compositionally biased region" description="Low complexity" evidence="1">
    <location>
        <begin position="191"/>
        <end position="206"/>
    </location>
</feature>
<name>A0AAN9BA76_9CAEN</name>
<comment type="caution">
    <text evidence="4">The sequence shown here is derived from an EMBL/GenBank/DDBJ whole genome shotgun (WGS) entry which is preliminary data.</text>
</comment>
<reference evidence="4 5" key="1">
    <citation type="submission" date="2024-02" db="EMBL/GenBank/DDBJ databases">
        <title>Chromosome-scale genome assembly of the rough periwinkle Littorina saxatilis.</title>
        <authorList>
            <person name="De Jode A."/>
            <person name="Faria R."/>
            <person name="Formenti G."/>
            <person name="Sims Y."/>
            <person name="Smith T.P."/>
            <person name="Tracey A."/>
            <person name="Wood J.M.D."/>
            <person name="Zagrodzka Z.B."/>
            <person name="Johannesson K."/>
            <person name="Butlin R.K."/>
            <person name="Leder E.H."/>
        </authorList>
    </citation>
    <scope>NUCLEOTIDE SEQUENCE [LARGE SCALE GENOMIC DNA]</scope>
    <source>
        <strain evidence="4">Snail1</strain>
        <tissue evidence="4">Muscle</tissue>
    </source>
</reference>
<keyword evidence="3" id="KW-0732">Signal</keyword>
<keyword evidence="5" id="KW-1185">Reference proteome</keyword>
<feature type="compositionally biased region" description="Pro residues" evidence="1">
    <location>
        <begin position="150"/>
        <end position="168"/>
    </location>
</feature>